<dbReference type="Proteomes" id="UP000070700">
    <property type="component" value="Unassembled WGS sequence"/>
</dbReference>
<dbReference type="InParanoid" id="A0A194WYZ7"/>
<reference evidence="2 3" key="1">
    <citation type="submission" date="2015-10" db="EMBL/GenBank/DDBJ databases">
        <title>Full genome of DAOMC 229536 Phialocephala scopiformis, a fungal endophyte of spruce producing the potent anti-insectan compound rugulosin.</title>
        <authorList>
            <consortium name="DOE Joint Genome Institute"/>
            <person name="Walker A.K."/>
            <person name="Frasz S.L."/>
            <person name="Seifert K.A."/>
            <person name="Miller J.D."/>
            <person name="Mondo S.J."/>
            <person name="Labutti K."/>
            <person name="Lipzen A."/>
            <person name="Dockter R."/>
            <person name="Kennedy M."/>
            <person name="Grigoriev I.V."/>
            <person name="Spatafora J.W."/>
        </authorList>
    </citation>
    <scope>NUCLEOTIDE SEQUENCE [LARGE SCALE GENOMIC DNA]</scope>
    <source>
        <strain evidence="2 3">CBS 120377</strain>
    </source>
</reference>
<evidence type="ECO:0000256" key="1">
    <source>
        <dbReference type="SAM" id="MobiDB-lite"/>
    </source>
</evidence>
<dbReference type="AlphaFoldDB" id="A0A194WYZ7"/>
<dbReference type="PROSITE" id="PS51257">
    <property type="entry name" value="PROKAR_LIPOPROTEIN"/>
    <property type="match status" value="1"/>
</dbReference>
<sequence length="114" mass="12778">MRIERCEILKIKKHQINNQQGSLSCLHPRIENVGIWHMASQDSHHGGGAVVISRMLVVLSYAEYHFQWPAVAASHGSALIDPNINHMRVTRSTSATVSRRTSTFPSTSSRSRPF</sequence>
<evidence type="ECO:0000313" key="2">
    <source>
        <dbReference type="EMBL" id="KUJ13188.1"/>
    </source>
</evidence>
<gene>
    <name evidence="2" type="ORF">LY89DRAFT_153956</name>
</gene>
<dbReference type="KEGG" id="psco:LY89DRAFT_153956"/>
<feature type="region of interest" description="Disordered" evidence="1">
    <location>
        <begin position="91"/>
        <end position="114"/>
    </location>
</feature>
<dbReference type="RefSeq" id="XP_018067543.1">
    <property type="nucleotide sequence ID" value="XM_018205437.1"/>
</dbReference>
<accession>A0A194WYZ7</accession>
<proteinExistence type="predicted"/>
<keyword evidence="3" id="KW-1185">Reference proteome</keyword>
<dbReference type="GeneID" id="28815163"/>
<dbReference type="EMBL" id="KQ947422">
    <property type="protein sequence ID" value="KUJ13188.1"/>
    <property type="molecule type" value="Genomic_DNA"/>
</dbReference>
<name>A0A194WYZ7_MOLSC</name>
<organism evidence="2 3">
    <name type="scientific">Mollisia scopiformis</name>
    <name type="common">Conifer needle endophyte fungus</name>
    <name type="synonym">Phialocephala scopiformis</name>
    <dbReference type="NCBI Taxonomy" id="149040"/>
    <lineage>
        <taxon>Eukaryota</taxon>
        <taxon>Fungi</taxon>
        <taxon>Dikarya</taxon>
        <taxon>Ascomycota</taxon>
        <taxon>Pezizomycotina</taxon>
        <taxon>Leotiomycetes</taxon>
        <taxon>Helotiales</taxon>
        <taxon>Mollisiaceae</taxon>
        <taxon>Mollisia</taxon>
    </lineage>
</organism>
<protein>
    <submittedName>
        <fullName evidence="2">Uncharacterized protein</fullName>
    </submittedName>
</protein>
<evidence type="ECO:0000313" key="3">
    <source>
        <dbReference type="Proteomes" id="UP000070700"/>
    </source>
</evidence>